<gene>
    <name evidence="1" type="ORF">H0264_07885</name>
</gene>
<keyword evidence="2" id="KW-1185">Reference proteome</keyword>
<dbReference type="KEGG" id="nhu:H0264_07885"/>
<dbReference type="AlphaFoldDB" id="A0A7D6Z5T3"/>
<name>A0A7D6Z5T3_9NOCA</name>
<dbReference type="RefSeq" id="WP_181583357.1">
    <property type="nucleotide sequence ID" value="NZ_CP059399.1"/>
</dbReference>
<evidence type="ECO:0000313" key="2">
    <source>
        <dbReference type="Proteomes" id="UP000515512"/>
    </source>
</evidence>
<dbReference type="Pfam" id="PF14063">
    <property type="entry name" value="DUF4254"/>
    <property type="match status" value="1"/>
</dbReference>
<sequence length="149" mass="16257">MHPLPNKQLLLQACRGLPPADHPVLRCAGLLADLHERRLSAVAGSTGPIDHDRAQLVHDIDRWVATELPKAPREAHLHTETVGTVVDRLAQFSALAYLTLVASPDAAIHEAAQRLTELAVAYEHLAGDLAAGRRRLPNLTGSQDQDYDY</sequence>
<accession>A0A7D6Z5T3</accession>
<organism evidence="1 2">
    <name type="scientific">Nocardia huaxiensis</name>
    <dbReference type="NCBI Taxonomy" id="2755382"/>
    <lineage>
        <taxon>Bacteria</taxon>
        <taxon>Bacillati</taxon>
        <taxon>Actinomycetota</taxon>
        <taxon>Actinomycetes</taxon>
        <taxon>Mycobacteriales</taxon>
        <taxon>Nocardiaceae</taxon>
        <taxon>Nocardia</taxon>
    </lineage>
</organism>
<dbReference type="Proteomes" id="UP000515512">
    <property type="component" value="Chromosome"/>
</dbReference>
<reference evidence="1 2" key="1">
    <citation type="submission" date="2020-07" db="EMBL/GenBank/DDBJ databases">
        <authorList>
            <person name="Zhuang K."/>
            <person name="Ran Y."/>
        </authorList>
    </citation>
    <scope>NUCLEOTIDE SEQUENCE [LARGE SCALE GENOMIC DNA]</scope>
    <source>
        <strain evidence="1 2">WCH-YHL-001</strain>
    </source>
</reference>
<evidence type="ECO:0000313" key="1">
    <source>
        <dbReference type="EMBL" id="QLY32184.1"/>
    </source>
</evidence>
<proteinExistence type="predicted"/>
<protein>
    <submittedName>
        <fullName evidence="1">DUF4254 domain-containing protein</fullName>
    </submittedName>
</protein>
<dbReference type="InterPro" id="IPR025350">
    <property type="entry name" value="DUF4254"/>
</dbReference>
<dbReference type="EMBL" id="CP059399">
    <property type="protein sequence ID" value="QLY32184.1"/>
    <property type="molecule type" value="Genomic_DNA"/>
</dbReference>